<organism evidence="3 4">
    <name type="scientific">Pseudooceanicola albus</name>
    <dbReference type="NCBI Taxonomy" id="2692189"/>
    <lineage>
        <taxon>Bacteria</taxon>
        <taxon>Pseudomonadati</taxon>
        <taxon>Pseudomonadota</taxon>
        <taxon>Alphaproteobacteria</taxon>
        <taxon>Rhodobacterales</taxon>
        <taxon>Paracoccaceae</taxon>
        <taxon>Pseudooceanicola</taxon>
    </lineage>
</organism>
<reference evidence="3 4" key="1">
    <citation type="submission" date="2019-12" db="EMBL/GenBank/DDBJ databases">
        <authorList>
            <person name="Li M."/>
        </authorList>
    </citation>
    <scope>NUCLEOTIDE SEQUENCE [LARGE SCALE GENOMIC DNA]</scope>
    <source>
        <strain evidence="3 4">GBMRC 2024</strain>
    </source>
</reference>
<sequence length="641" mass="69670">MTFSGVPDALRLTGEMPWSDRDVPRTLLQMLASTAAAFPAHKAVTFQLQSGPRDRAHTLTWAELHARTCQAANLFRSLGVGREDVVALILPNSLETVVATLGAMIAGRVSPINPLLEPEQIAAILRENDARVVVTLKSFPRADVAQKAAEAVRHAPCVHTVLEVDLQDYLSPPKSWIAGLMRPKPGPAHHADIRDFNDELDRRGRRPEFEDPEDDRIVALFHTGGTTGMPKVARHLASGVIYNAWIGATLLFDENDSIMCPLPLFHVFACQVMLMGACMSGAHIVFPTPAGYRGEGVFDNLWKLCERYGTTFIISVPTAISVLMQRPVDADLSTVKLAFSGSAPLPKELFRRFEEATGVKILEGYGLTEATCLVSCNPDVGPRKHGSVGVPFPYTEVRIFDHSEEPPRECATDEVGEICVASPGVFPGSTYTEPARNLGLFHYDRYLRTGDLGRLDGDGYLFITGRKKDLIIRGGHNIDPAEIEEALLSHPAVAFAGAIGQPDARLGELPCAYVELVAGASVTEQELLEHCRRHVHERAAAPKHVEILPALPKTAVGKVFKPALRQRAITRVLDAAFAEAGLALRVAQVVDDRRRGLTAVLEASGAAPDEAAVAALMERFTIPWNWVGTETDAPEESRAAS</sequence>
<evidence type="ECO:0000313" key="4">
    <source>
        <dbReference type="Proteomes" id="UP000477911"/>
    </source>
</evidence>
<dbReference type="Gene3D" id="3.40.50.12780">
    <property type="entry name" value="N-terminal domain of ligase-like"/>
    <property type="match status" value="1"/>
</dbReference>
<evidence type="ECO:0000259" key="1">
    <source>
        <dbReference type="Pfam" id="PF00501"/>
    </source>
</evidence>
<dbReference type="Proteomes" id="UP000477911">
    <property type="component" value="Unassembled WGS sequence"/>
</dbReference>
<proteinExistence type="predicted"/>
<dbReference type="AlphaFoldDB" id="A0A6L7GB66"/>
<dbReference type="InterPro" id="IPR050237">
    <property type="entry name" value="ATP-dep_AMP-bd_enzyme"/>
</dbReference>
<dbReference type="InterPro" id="IPR045851">
    <property type="entry name" value="AMP-bd_C_sf"/>
</dbReference>
<dbReference type="PANTHER" id="PTHR43767:SF1">
    <property type="entry name" value="NONRIBOSOMAL PEPTIDE SYNTHASE PES1 (EUROFUNG)-RELATED"/>
    <property type="match status" value="1"/>
</dbReference>
<feature type="domain" description="AMP-binding enzyme C-terminal" evidence="2">
    <location>
        <begin position="482"/>
        <end position="558"/>
    </location>
</feature>
<accession>A0A6L7GB66</accession>
<dbReference type="GO" id="GO:0016878">
    <property type="term" value="F:acid-thiol ligase activity"/>
    <property type="evidence" value="ECO:0007669"/>
    <property type="project" value="UniProtKB-ARBA"/>
</dbReference>
<gene>
    <name evidence="3" type="ORF">GR170_22040</name>
</gene>
<comment type="caution">
    <text evidence="3">The sequence shown here is derived from an EMBL/GenBank/DDBJ whole genome shotgun (WGS) entry which is preliminary data.</text>
</comment>
<dbReference type="InterPro" id="IPR000873">
    <property type="entry name" value="AMP-dep_synth/lig_dom"/>
</dbReference>
<dbReference type="PANTHER" id="PTHR43767">
    <property type="entry name" value="LONG-CHAIN-FATTY-ACID--COA LIGASE"/>
    <property type="match status" value="1"/>
</dbReference>
<dbReference type="PROSITE" id="PS00455">
    <property type="entry name" value="AMP_BINDING"/>
    <property type="match status" value="1"/>
</dbReference>
<dbReference type="SUPFAM" id="SSF56801">
    <property type="entry name" value="Acetyl-CoA synthetase-like"/>
    <property type="match status" value="1"/>
</dbReference>
<feature type="domain" description="AMP-dependent synthetase/ligase" evidence="1">
    <location>
        <begin position="33"/>
        <end position="428"/>
    </location>
</feature>
<dbReference type="Pfam" id="PF13193">
    <property type="entry name" value="AMP-binding_C"/>
    <property type="match status" value="1"/>
</dbReference>
<dbReference type="RefSeq" id="WP_160896641.1">
    <property type="nucleotide sequence ID" value="NZ_WUMU01000030.1"/>
</dbReference>
<dbReference type="Gene3D" id="3.30.300.30">
    <property type="match status" value="1"/>
</dbReference>
<evidence type="ECO:0000259" key="2">
    <source>
        <dbReference type="Pfam" id="PF13193"/>
    </source>
</evidence>
<dbReference type="InterPro" id="IPR025110">
    <property type="entry name" value="AMP-bd_C"/>
</dbReference>
<dbReference type="InterPro" id="IPR042099">
    <property type="entry name" value="ANL_N_sf"/>
</dbReference>
<keyword evidence="4" id="KW-1185">Reference proteome</keyword>
<dbReference type="InterPro" id="IPR020845">
    <property type="entry name" value="AMP-binding_CS"/>
</dbReference>
<dbReference type="Pfam" id="PF00501">
    <property type="entry name" value="AMP-binding"/>
    <property type="match status" value="1"/>
</dbReference>
<dbReference type="NCBIfam" id="NF005714">
    <property type="entry name" value="PRK07529.1"/>
    <property type="match status" value="1"/>
</dbReference>
<protein>
    <submittedName>
        <fullName evidence="3">Acyl-CoA synthetase</fullName>
    </submittedName>
</protein>
<name>A0A6L7GB66_9RHOB</name>
<dbReference type="EMBL" id="WUMU01000030">
    <property type="protein sequence ID" value="MXN20520.1"/>
    <property type="molecule type" value="Genomic_DNA"/>
</dbReference>
<evidence type="ECO:0000313" key="3">
    <source>
        <dbReference type="EMBL" id="MXN20520.1"/>
    </source>
</evidence>